<reference evidence="2" key="1">
    <citation type="journal article" date="2021" name="PeerJ">
        <title>Extensive microbial diversity within the chicken gut microbiome revealed by metagenomics and culture.</title>
        <authorList>
            <person name="Gilroy R."/>
            <person name="Ravi A."/>
            <person name="Getino M."/>
            <person name="Pursley I."/>
            <person name="Horton D.L."/>
            <person name="Alikhan N.F."/>
            <person name="Baker D."/>
            <person name="Gharbi K."/>
            <person name="Hall N."/>
            <person name="Watson M."/>
            <person name="Adriaenssens E.M."/>
            <person name="Foster-Nyarko E."/>
            <person name="Jarju S."/>
            <person name="Secka A."/>
            <person name="Antonio M."/>
            <person name="Oren A."/>
            <person name="Chaudhuri R.R."/>
            <person name="La Ragione R."/>
            <person name="Hildebrand F."/>
            <person name="Pallen M.J."/>
        </authorList>
    </citation>
    <scope>NUCLEOTIDE SEQUENCE</scope>
    <source>
        <strain evidence="2">ChiGjej4B4-18154</strain>
    </source>
</reference>
<dbReference type="GO" id="GO:0006002">
    <property type="term" value="P:fructose 6-phosphate metabolic process"/>
    <property type="evidence" value="ECO:0007669"/>
    <property type="project" value="TreeGrafter"/>
</dbReference>
<dbReference type="PANTHER" id="PTHR10937">
    <property type="entry name" value="GLUCOSAMINE--FRUCTOSE-6-PHOSPHATE AMINOTRANSFERASE, ISOMERIZING"/>
    <property type="match status" value="1"/>
</dbReference>
<dbReference type="RefSeq" id="WP_394969536.1">
    <property type="nucleotide sequence ID" value="NZ_CALXHM010000049.1"/>
</dbReference>
<organism evidence="2 3">
    <name type="scientific">Candidatus Allofournierella merdipullorum</name>
    <dbReference type="NCBI Taxonomy" id="2838595"/>
    <lineage>
        <taxon>Bacteria</taxon>
        <taxon>Bacillati</taxon>
        <taxon>Bacillota</taxon>
        <taxon>Clostridia</taxon>
        <taxon>Eubacteriales</taxon>
        <taxon>Oscillospiraceae</taxon>
        <taxon>Allofournierella</taxon>
    </lineage>
</organism>
<dbReference type="PANTHER" id="PTHR10937:SF14">
    <property type="entry name" value="FRUCTOSELYSINE 6-PHOSPHATE DEGLYCASE"/>
    <property type="match status" value="1"/>
</dbReference>
<dbReference type="SUPFAM" id="SSF53697">
    <property type="entry name" value="SIS domain"/>
    <property type="match status" value="1"/>
</dbReference>
<dbReference type="InterPro" id="IPR001347">
    <property type="entry name" value="SIS_dom"/>
</dbReference>
<accession>A0A9D2E547</accession>
<proteinExistence type="predicted"/>
<dbReference type="InterPro" id="IPR035488">
    <property type="entry name" value="FrlB_SIS"/>
</dbReference>
<dbReference type="GO" id="GO:0004360">
    <property type="term" value="F:glutamine-fructose-6-phosphate transaminase (isomerizing) activity"/>
    <property type="evidence" value="ECO:0007669"/>
    <property type="project" value="TreeGrafter"/>
</dbReference>
<gene>
    <name evidence="2" type="ORF">H9813_09165</name>
</gene>
<dbReference type="EMBL" id="DXBV01000091">
    <property type="protein sequence ID" value="HIZ31378.1"/>
    <property type="molecule type" value="Genomic_DNA"/>
</dbReference>
<protein>
    <submittedName>
        <fullName evidence="2">SIS domain-containing protein</fullName>
    </submittedName>
</protein>
<evidence type="ECO:0000313" key="2">
    <source>
        <dbReference type="EMBL" id="HIZ31378.1"/>
    </source>
</evidence>
<dbReference type="GO" id="GO:0097367">
    <property type="term" value="F:carbohydrate derivative binding"/>
    <property type="evidence" value="ECO:0007669"/>
    <property type="project" value="InterPro"/>
</dbReference>
<dbReference type="Gene3D" id="3.40.50.10490">
    <property type="entry name" value="Glucose-6-phosphate isomerase like protein, domain 1"/>
    <property type="match status" value="1"/>
</dbReference>
<comment type="caution">
    <text evidence="2">The sequence shown here is derived from an EMBL/GenBank/DDBJ whole genome shotgun (WGS) entry which is preliminary data.</text>
</comment>
<evidence type="ECO:0000259" key="1">
    <source>
        <dbReference type="PROSITE" id="PS51464"/>
    </source>
</evidence>
<reference evidence="2" key="2">
    <citation type="submission" date="2021-04" db="EMBL/GenBank/DDBJ databases">
        <authorList>
            <person name="Gilroy R."/>
        </authorList>
    </citation>
    <scope>NUCLEOTIDE SEQUENCE</scope>
    <source>
        <strain evidence="2">ChiGjej4B4-18154</strain>
    </source>
</reference>
<evidence type="ECO:0000313" key="3">
    <source>
        <dbReference type="Proteomes" id="UP000824035"/>
    </source>
</evidence>
<dbReference type="Gene3D" id="1.10.10.2240">
    <property type="match status" value="1"/>
</dbReference>
<dbReference type="GO" id="GO:0006487">
    <property type="term" value="P:protein N-linked glycosylation"/>
    <property type="evidence" value="ECO:0007669"/>
    <property type="project" value="TreeGrafter"/>
</dbReference>
<dbReference type="Proteomes" id="UP000824035">
    <property type="component" value="Unassembled WGS sequence"/>
</dbReference>
<dbReference type="Pfam" id="PF01380">
    <property type="entry name" value="SIS"/>
    <property type="match status" value="1"/>
</dbReference>
<dbReference type="GO" id="GO:0006047">
    <property type="term" value="P:UDP-N-acetylglucosamine metabolic process"/>
    <property type="evidence" value="ECO:0007669"/>
    <property type="project" value="TreeGrafter"/>
</dbReference>
<name>A0A9D2E547_9FIRM</name>
<dbReference type="PROSITE" id="PS51464">
    <property type="entry name" value="SIS"/>
    <property type="match status" value="1"/>
</dbReference>
<dbReference type="Gene3D" id="3.40.50.12570">
    <property type="match status" value="1"/>
</dbReference>
<sequence length="322" mass="35841">MKANEVIKKVLAEHGEITEVYWVACGGSLIDLYPSHFMMTVESAKTSSGWHTAKEFLVATPKKLGKHSMVVMCSHSGNTKEAVEAAVLAYERGAAVVTLTDNAGSKADDPRFIAWVYPWGDGVPTAEVPLGICPMLAAELIKAQEGFDKYDALVEGIAKMDDIIAKAKVKVNAELGEKFADLCEENKFFYILGSGANFSQTYGFAICSLMEMQWQNCCYIHSGEYFHGPFECTEPGVFYFLQMGSSSARVMDERALDFLKTHTDRLMVLDALEYGMADVDEGVRAYLEPALFYAMNVELRAARGKRFDHSPEIRRYMGIEKY</sequence>
<feature type="domain" description="SIS" evidence="1">
    <location>
        <begin position="7"/>
        <end position="146"/>
    </location>
</feature>
<dbReference type="CDD" id="cd05710">
    <property type="entry name" value="SIS_1"/>
    <property type="match status" value="1"/>
</dbReference>
<dbReference type="AlphaFoldDB" id="A0A9D2E547"/>
<dbReference type="InterPro" id="IPR046348">
    <property type="entry name" value="SIS_dom_sf"/>
</dbReference>